<dbReference type="FunFam" id="3.30.420.10:FF:000045">
    <property type="entry name" value="3'-5' exonuclease DinG"/>
    <property type="match status" value="1"/>
</dbReference>
<reference evidence="4" key="1">
    <citation type="submission" date="2015-07" db="EMBL/GenBank/DDBJ databases">
        <title>Complete genome sequence and phylogenetic analysis of Limnochorda pilosa.</title>
        <authorList>
            <person name="Watanabe M."/>
            <person name="Kojima H."/>
            <person name="Fukui M."/>
        </authorList>
    </citation>
    <scope>NUCLEOTIDE SEQUENCE [LARGE SCALE GENOMIC DNA]</scope>
    <source>
        <strain evidence="4">HC45</strain>
    </source>
</reference>
<dbReference type="SUPFAM" id="SSF53098">
    <property type="entry name" value="Ribonuclease H-like"/>
    <property type="match status" value="1"/>
</dbReference>
<dbReference type="KEGG" id="lpil:LIP_0070"/>
<dbReference type="GO" id="GO:0005829">
    <property type="term" value="C:cytosol"/>
    <property type="evidence" value="ECO:0007669"/>
    <property type="project" value="TreeGrafter"/>
</dbReference>
<dbReference type="GO" id="GO:0045004">
    <property type="term" value="P:DNA replication proofreading"/>
    <property type="evidence" value="ECO:0007669"/>
    <property type="project" value="TreeGrafter"/>
</dbReference>
<proteinExistence type="predicted"/>
<dbReference type="EMBL" id="AP014924">
    <property type="protein sequence ID" value="BAS25927.1"/>
    <property type="molecule type" value="Genomic_DNA"/>
</dbReference>
<dbReference type="Proteomes" id="UP000065807">
    <property type="component" value="Chromosome"/>
</dbReference>
<organism evidence="3 4">
    <name type="scientific">Limnochorda pilosa</name>
    <dbReference type="NCBI Taxonomy" id="1555112"/>
    <lineage>
        <taxon>Bacteria</taxon>
        <taxon>Bacillati</taxon>
        <taxon>Bacillota</taxon>
        <taxon>Limnochordia</taxon>
        <taxon>Limnochordales</taxon>
        <taxon>Limnochordaceae</taxon>
        <taxon>Limnochorda</taxon>
    </lineage>
</organism>
<dbReference type="SMART" id="SM00479">
    <property type="entry name" value="EXOIII"/>
    <property type="match status" value="1"/>
</dbReference>
<accession>A0A0K2SFW4</accession>
<dbReference type="PANTHER" id="PTHR30231">
    <property type="entry name" value="DNA POLYMERASE III SUBUNIT EPSILON"/>
    <property type="match status" value="1"/>
</dbReference>
<feature type="domain" description="Exonuclease" evidence="2">
    <location>
        <begin position="24"/>
        <end position="193"/>
    </location>
</feature>
<dbReference type="InterPro" id="IPR012337">
    <property type="entry name" value="RNaseH-like_sf"/>
</dbReference>
<dbReference type="AlphaFoldDB" id="A0A0K2SFW4"/>
<evidence type="ECO:0000313" key="3">
    <source>
        <dbReference type="EMBL" id="BAS25927.1"/>
    </source>
</evidence>
<dbReference type="InterPro" id="IPR013520">
    <property type="entry name" value="Ribonucl_H"/>
</dbReference>
<keyword evidence="4" id="KW-1185">Reference proteome</keyword>
<protein>
    <submittedName>
        <fullName evidence="3">DNA polymerase III subunit epsilon</fullName>
    </submittedName>
</protein>
<name>A0A0K2SFW4_LIMPI</name>
<evidence type="ECO:0000313" key="4">
    <source>
        <dbReference type="Proteomes" id="UP000065807"/>
    </source>
</evidence>
<gene>
    <name evidence="3" type="ORF">LIP_0070</name>
</gene>
<sequence length="227" mass="24128">MLSLGGWLRATPEERWDAPFPADRFVALDTETTGLDARRDLPVEVAAIPFADGEPQHEQAYVSYVNPGRPIPPLARAVHGIDDALVESAPGPHHVLAPLCDRCPEGTVLVGFHIGFDLAVLNRVARRAGAPQLAAPALDVAALAGGLSPAWFGLDLAELAGHLQIPVSGRHTAQGDAVTAGRIFLRLIPALHARGIRTLRDALAFQERGSRTMTRGTAYLDFPPGAP</sequence>
<dbReference type="CDD" id="cd06127">
    <property type="entry name" value="DEDDh"/>
    <property type="match status" value="1"/>
</dbReference>
<reference evidence="4" key="2">
    <citation type="journal article" date="2016" name="Int. J. Syst. Evol. Microbiol.">
        <title>Complete genome sequence and cell structure of Limnochorda pilosa, a Gram-negative spore-former within the phylum Firmicutes.</title>
        <authorList>
            <person name="Watanabe M."/>
            <person name="Kojima H."/>
            <person name="Fukui M."/>
        </authorList>
    </citation>
    <scope>NUCLEOTIDE SEQUENCE [LARGE SCALE GENOMIC DNA]</scope>
    <source>
        <strain evidence="4">HC45</strain>
    </source>
</reference>
<dbReference type="Gene3D" id="3.30.420.10">
    <property type="entry name" value="Ribonuclease H-like superfamily/Ribonuclease H"/>
    <property type="match status" value="1"/>
</dbReference>
<dbReference type="Pfam" id="PF00929">
    <property type="entry name" value="RNase_T"/>
    <property type="match status" value="1"/>
</dbReference>
<dbReference type="STRING" id="1555112.LIP_0070"/>
<evidence type="ECO:0000256" key="1">
    <source>
        <dbReference type="ARBA" id="ARBA00022839"/>
    </source>
</evidence>
<dbReference type="InterPro" id="IPR036397">
    <property type="entry name" value="RNaseH_sf"/>
</dbReference>
<dbReference type="GO" id="GO:0003676">
    <property type="term" value="F:nucleic acid binding"/>
    <property type="evidence" value="ECO:0007669"/>
    <property type="project" value="InterPro"/>
</dbReference>
<keyword evidence="1" id="KW-0540">Nuclease</keyword>
<dbReference type="PANTHER" id="PTHR30231:SF41">
    <property type="entry name" value="DNA POLYMERASE III SUBUNIT EPSILON"/>
    <property type="match status" value="1"/>
</dbReference>
<dbReference type="OrthoDB" id="9813328at2"/>
<dbReference type="RefSeq" id="WP_068132808.1">
    <property type="nucleotide sequence ID" value="NZ_AP014924.1"/>
</dbReference>
<keyword evidence="1" id="KW-0378">Hydrolase</keyword>
<evidence type="ECO:0000259" key="2">
    <source>
        <dbReference type="SMART" id="SM00479"/>
    </source>
</evidence>
<keyword evidence="1" id="KW-0269">Exonuclease</keyword>
<dbReference type="GO" id="GO:0008408">
    <property type="term" value="F:3'-5' exonuclease activity"/>
    <property type="evidence" value="ECO:0007669"/>
    <property type="project" value="TreeGrafter"/>
</dbReference>